<dbReference type="AlphaFoldDB" id="A0AAV3ZV25"/>
<protein>
    <submittedName>
        <fullName evidence="1">Uncharacterized protein</fullName>
    </submittedName>
</protein>
<proteinExistence type="predicted"/>
<comment type="caution">
    <text evidence="1">The sequence shown here is derived from an EMBL/GenBank/DDBJ whole genome shotgun (WGS) entry which is preliminary data.</text>
</comment>
<dbReference type="EMBL" id="BLXT01002806">
    <property type="protein sequence ID" value="GFN97748.1"/>
    <property type="molecule type" value="Genomic_DNA"/>
</dbReference>
<evidence type="ECO:0000313" key="1">
    <source>
        <dbReference type="EMBL" id="GFN97748.1"/>
    </source>
</evidence>
<sequence>MYLTEDVKSLQLLPSLLQQYHAAHVTASQNIFIGPRGPFRGTFNGHIPKKQSHMRNCLFFFPVQRTDSIDITVKQKEYQFSSCTKHVEFSNNPQPCWHKKNPAVFFNCTLNGAPESSKTELTAALVVDHRDCGWSLTSLAKPSMSRQRIL</sequence>
<gene>
    <name evidence="1" type="ORF">PoB_002425400</name>
</gene>
<organism evidence="1 2">
    <name type="scientific">Plakobranchus ocellatus</name>
    <dbReference type="NCBI Taxonomy" id="259542"/>
    <lineage>
        <taxon>Eukaryota</taxon>
        <taxon>Metazoa</taxon>
        <taxon>Spiralia</taxon>
        <taxon>Lophotrochozoa</taxon>
        <taxon>Mollusca</taxon>
        <taxon>Gastropoda</taxon>
        <taxon>Heterobranchia</taxon>
        <taxon>Euthyneura</taxon>
        <taxon>Panpulmonata</taxon>
        <taxon>Sacoglossa</taxon>
        <taxon>Placobranchoidea</taxon>
        <taxon>Plakobranchidae</taxon>
        <taxon>Plakobranchus</taxon>
    </lineage>
</organism>
<dbReference type="Proteomes" id="UP000735302">
    <property type="component" value="Unassembled WGS sequence"/>
</dbReference>
<accession>A0AAV3ZV25</accession>
<reference evidence="1 2" key="1">
    <citation type="journal article" date="2021" name="Elife">
        <title>Chloroplast acquisition without the gene transfer in kleptoplastic sea slugs, Plakobranchus ocellatus.</title>
        <authorList>
            <person name="Maeda T."/>
            <person name="Takahashi S."/>
            <person name="Yoshida T."/>
            <person name="Shimamura S."/>
            <person name="Takaki Y."/>
            <person name="Nagai Y."/>
            <person name="Toyoda A."/>
            <person name="Suzuki Y."/>
            <person name="Arimoto A."/>
            <person name="Ishii H."/>
            <person name="Satoh N."/>
            <person name="Nishiyama T."/>
            <person name="Hasebe M."/>
            <person name="Maruyama T."/>
            <person name="Minagawa J."/>
            <person name="Obokata J."/>
            <person name="Shigenobu S."/>
        </authorList>
    </citation>
    <scope>NUCLEOTIDE SEQUENCE [LARGE SCALE GENOMIC DNA]</scope>
</reference>
<name>A0AAV3ZV25_9GAST</name>
<evidence type="ECO:0000313" key="2">
    <source>
        <dbReference type="Proteomes" id="UP000735302"/>
    </source>
</evidence>
<keyword evidence="2" id="KW-1185">Reference proteome</keyword>